<dbReference type="Proteomes" id="UP001154420">
    <property type="component" value="Unassembled WGS sequence"/>
</dbReference>
<evidence type="ECO:0000256" key="6">
    <source>
        <dbReference type="ARBA" id="ARBA00023136"/>
    </source>
</evidence>
<dbReference type="PROSITE" id="PS50928">
    <property type="entry name" value="ABC_TM1"/>
    <property type="match status" value="1"/>
</dbReference>
<dbReference type="RefSeq" id="WP_160558904.1">
    <property type="nucleotide sequence ID" value="NZ_QZDT01000004.1"/>
</dbReference>
<comment type="caution">
    <text evidence="9">The sequence shown here is derived from an EMBL/GenBank/DDBJ whole genome shotgun (WGS) entry which is preliminary data.</text>
</comment>
<dbReference type="Gene3D" id="1.10.3720.10">
    <property type="entry name" value="MetI-like"/>
    <property type="match status" value="1"/>
</dbReference>
<keyword evidence="2 7" id="KW-0813">Transport</keyword>
<dbReference type="PANTHER" id="PTHR30193:SF37">
    <property type="entry name" value="INNER MEMBRANE ABC TRANSPORTER PERMEASE PROTEIN YCJO"/>
    <property type="match status" value="1"/>
</dbReference>
<feature type="transmembrane region" description="Helical" evidence="7">
    <location>
        <begin position="268"/>
        <end position="292"/>
    </location>
</feature>
<name>A0A9X5GQ86_9FIRM</name>
<dbReference type="Pfam" id="PF00528">
    <property type="entry name" value="BPD_transp_1"/>
    <property type="match status" value="1"/>
</dbReference>
<keyword evidence="4 7" id="KW-0812">Transmembrane</keyword>
<keyword evidence="10" id="KW-1185">Reference proteome</keyword>
<dbReference type="SUPFAM" id="SSF161098">
    <property type="entry name" value="MetI-like"/>
    <property type="match status" value="1"/>
</dbReference>
<comment type="similarity">
    <text evidence="7">Belongs to the binding-protein-dependent transport system permease family.</text>
</comment>
<evidence type="ECO:0000256" key="7">
    <source>
        <dbReference type="RuleBase" id="RU363032"/>
    </source>
</evidence>
<dbReference type="CDD" id="cd06261">
    <property type="entry name" value="TM_PBP2"/>
    <property type="match status" value="1"/>
</dbReference>
<dbReference type="InterPro" id="IPR035906">
    <property type="entry name" value="MetI-like_sf"/>
</dbReference>
<evidence type="ECO:0000259" key="8">
    <source>
        <dbReference type="PROSITE" id="PS50928"/>
    </source>
</evidence>
<dbReference type="InterPro" id="IPR051393">
    <property type="entry name" value="ABC_transporter_permease"/>
</dbReference>
<feature type="transmembrane region" description="Helical" evidence="7">
    <location>
        <begin position="115"/>
        <end position="140"/>
    </location>
</feature>
<evidence type="ECO:0000256" key="3">
    <source>
        <dbReference type="ARBA" id="ARBA00022475"/>
    </source>
</evidence>
<feature type="transmembrane region" description="Helical" evidence="7">
    <location>
        <begin position="84"/>
        <end position="103"/>
    </location>
</feature>
<evidence type="ECO:0000313" key="10">
    <source>
        <dbReference type="Proteomes" id="UP001154420"/>
    </source>
</evidence>
<evidence type="ECO:0000313" key="9">
    <source>
        <dbReference type="EMBL" id="NBJ91823.1"/>
    </source>
</evidence>
<feature type="transmembrane region" description="Helical" evidence="7">
    <location>
        <begin position="208"/>
        <end position="229"/>
    </location>
</feature>
<evidence type="ECO:0000256" key="1">
    <source>
        <dbReference type="ARBA" id="ARBA00004651"/>
    </source>
</evidence>
<dbReference type="OrthoDB" id="367897at2"/>
<dbReference type="EMBL" id="QZDT01000004">
    <property type="protein sequence ID" value="NBJ91823.1"/>
    <property type="molecule type" value="Genomic_DNA"/>
</dbReference>
<gene>
    <name evidence="9" type="ORF">D5281_04260</name>
</gene>
<dbReference type="PANTHER" id="PTHR30193">
    <property type="entry name" value="ABC TRANSPORTER PERMEASE PROTEIN"/>
    <property type="match status" value="1"/>
</dbReference>
<organism evidence="9 10">
    <name type="scientific">Parablautia muri</name>
    <dbReference type="NCBI Taxonomy" id="2320879"/>
    <lineage>
        <taxon>Bacteria</taxon>
        <taxon>Bacillati</taxon>
        <taxon>Bacillota</taxon>
        <taxon>Clostridia</taxon>
        <taxon>Lachnospirales</taxon>
        <taxon>Lachnospiraceae</taxon>
        <taxon>Parablautia</taxon>
    </lineage>
</organism>
<keyword evidence="3" id="KW-1003">Cell membrane</keyword>
<keyword evidence="6 7" id="KW-0472">Membrane</keyword>
<dbReference type="GO" id="GO:0005886">
    <property type="term" value="C:plasma membrane"/>
    <property type="evidence" value="ECO:0007669"/>
    <property type="project" value="UniProtKB-SubCell"/>
</dbReference>
<dbReference type="AlphaFoldDB" id="A0A9X5GQ86"/>
<dbReference type="GO" id="GO:0055085">
    <property type="term" value="P:transmembrane transport"/>
    <property type="evidence" value="ECO:0007669"/>
    <property type="project" value="InterPro"/>
</dbReference>
<sequence>MGDKKKKGKSRRDKGRDRAFLFFTAPGFILYSFFFIMPVLMGFYYSATDWDGISKNYNFIGFDNYVKIFRTGQFTDALFFTIKYTVLLVVLTIVLGLAIAMLLNRKIKGRTFFRGIYFIPAVLSSLTVGLIFNKICYYIIPVIGKALHIHALSQNPLADKNLAMWTILFVNLWQGLCIPTLLFLAGLQSVPTDLYDGAALDGASAWDIFRYITIPFILPVVSVVFVLTLKGGLMVFDYIKAMTEGGPGSSTRSVAMLIYKHGFTQNKYAFAIAEAIFMGLVVAAISAVQIYFTNKKKAV</sequence>
<feature type="transmembrane region" description="Helical" evidence="7">
    <location>
        <begin position="20"/>
        <end position="45"/>
    </location>
</feature>
<accession>A0A9X5GQ86</accession>
<evidence type="ECO:0000256" key="5">
    <source>
        <dbReference type="ARBA" id="ARBA00022989"/>
    </source>
</evidence>
<feature type="domain" description="ABC transmembrane type-1" evidence="8">
    <location>
        <begin position="78"/>
        <end position="289"/>
    </location>
</feature>
<comment type="subcellular location">
    <subcellularLocation>
        <location evidence="1 7">Cell membrane</location>
        <topology evidence="1 7">Multi-pass membrane protein</topology>
    </subcellularLocation>
</comment>
<feature type="transmembrane region" description="Helical" evidence="7">
    <location>
        <begin position="162"/>
        <end position="187"/>
    </location>
</feature>
<reference evidence="9" key="1">
    <citation type="submission" date="2018-09" db="EMBL/GenBank/DDBJ databases">
        <title>Murine metabolic-syndrome-specific gut microbial biobank.</title>
        <authorList>
            <person name="Liu C."/>
        </authorList>
    </citation>
    <scope>NUCLEOTIDE SEQUENCE</scope>
    <source>
        <strain evidence="9">D42-62</strain>
    </source>
</reference>
<evidence type="ECO:0000256" key="2">
    <source>
        <dbReference type="ARBA" id="ARBA00022448"/>
    </source>
</evidence>
<keyword evidence="5 7" id="KW-1133">Transmembrane helix</keyword>
<proteinExistence type="inferred from homology"/>
<evidence type="ECO:0000256" key="4">
    <source>
        <dbReference type="ARBA" id="ARBA00022692"/>
    </source>
</evidence>
<protein>
    <submittedName>
        <fullName evidence="9">Sugar ABC transporter permease</fullName>
    </submittedName>
</protein>
<dbReference type="InterPro" id="IPR000515">
    <property type="entry name" value="MetI-like"/>
</dbReference>